<dbReference type="PANTHER" id="PTHR43685:SF2">
    <property type="entry name" value="GLYCOSYLTRANSFERASE 2-LIKE DOMAIN-CONTAINING PROTEIN"/>
    <property type="match status" value="1"/>
</dbReference>
<gene>
    <name evidence="3" type="ORF">ASN18_0583</name>
</gene>
<dbReference type="Pfam" id="PF04230">
    <property type="entry name" value="PS_pyruv_trans"/>
    <property type="match status" value="1"/>
</dbReference>
<feature type="domain" description="Polysaccharide pyruvyl transferase" evidence="2">
    <location>
        <begin position="43"/>
        <end position="296"/>
    </location>
</feature>
<evidence type="ECO:0000313" key="3">
    <source>
        <dbReference type="EMBL" id="KWT92179.1"/>
    </source>
</evidence>
<sequence>MKIHVTFSGLAAGNIGDEAMMQGFLSLHPLPDGTTIEVWDAASEAISQLPPSYRYINYADTDACNTASLAADYVLIVGATIVTEMHGLEWPLRILGSKYALCHARGVPIHAVGIGVDRLHSAGAIQLFNTGFLPFDSWTVRAAQSRKHLLAIGVEPGRCLAAADLAWLTPTHGVDTQWAADYLSSLGVKDGVPVLGVNIVNENWKDNDTIKTETAAALDWAAGELNWQIAFFCNETREGEFFDKEAALKTASFMKHRSIIVPNTYFTPEQMTALLSCCKLTISWRYHFTVFSALAGALALPVIRGGKLAELASELNGLNLGTPEALTSKKIIESITYAADNEDNFRALKYRQDTSVDALRQRSMFNSYFINKLSPGNVRLKTDSLVPATLELTRYKETLVSPLLAENEAEYIVTVIISSYMSEEFIAECLGGLREQSIWRSIEVIVIDAASPQNEQGIVTGFQKDNPNLTYVKTAEKISIYAAWNIGLRLARGRYVTVLSTNDRLAADALELMARTLDSRPDIALVYGDSYMTETPHESFERHTGAPSMVWPEYDYEDLLKHCRIGPHPMWRKSVSDRIGQFDETYTANGDQEYWLRMGERFEFLHIPKFTGLYWHNPQSLSQSGGIQETHRAHSLYQKRYINNLRHTVTGSDRPLYIWGTERPALITNHMLVNLGVPVSGFISGTSESTFATAPVFKFDNIITRPATHRPFIVIAAEGGYKSLLKAAGYIERKDFWTNIYELSWVWDLHNPI</sequence>
<accession>A0ABR5SIC5</accession>
<proteinExistence type="predicted"/>
<name>A0ABR5SIC5_9BACT</name>
<dbReference type="InterPro" id="IPR001173">
    <property type="entry name" value="Glyco_trans_2-like"/>
</dbReference>
<reference evidence="3 4" key="1">
    <citation type="submission" date="2015-11" db="EMBL/GenBank/DDBJ databases">
        <authorList>
            <person name="Lin W."/>
        </authorList>
    </citation>
    <scope>NUCLEOTIDE SEQUENCE [LARGE SCALE GENOMIC DNA]</scope>
    <source>
        <strain evidence="3 4">HCH-1</strain>
    </source>
</reference>
<dbReference type="Gene3D" id="3.90.550.10">
    <property type="entry name" value="Spore Coat Polysaccharide Biosynthesis Protein SpsA, Chain A"/>
    <property type="match status" value="1"/>
</dbReference>
<dbReference type="InterPro" id="IPR007345">
    <property type="entry name" value="Polysacch_pyruvyl_Trfase"/>
</dbReference>
<keyword evidence="4" id="KW-1185">Reference proteome</keyword>
<dbReference type="RefSeq" id="WP_085051110.1">
    <property type="nucleotide sequence ID" value="NZ_LNQR01000022.1"/>
</dbReference>
<feature type="domain" description="Glycosyltransferase 2-like" evidence="1">
    <location>
        <begin position="414"/>
        <end position="544"/>
    </location>
</feature>
<dbReference type="GO" id="GO:0016740">
    <property type="term" value="F:transferase activity"/>
    <property type="evidence" value="ECO:0007669"/>
    <property type="project" value="UniProtKB-KW"/>
</dbReference>
<dbReference type="Proteomes" id="UP000060487">
    <property type="component" value="Unassembled WGS sequence"/>
</dbReference>
<evidence type="ECO:0000259" key="2">
    <source>
        <dbReference type="Pfam" id="PF04230"/>
    </source>
</evidence>
<dbReference type="InterPro" id="IPR029044">
    <property type="entry name" value="Nucleotide-diphossugar_trans"/>
</dbReference>
<dbReference type="SUPFAM" id="SSF53448">
    <property type="entry name" value="Nucleotide-diphospho-sugar transferases"/>
    <property type="match status" value="1"/>
</dbReference>
<protein>
    <submittedName>
        <fullName evidence="3">Glycosyl transferase</fullName>
    </submittedName>
</protein>
<dbReference type="InterPro" id="IPR050834">
    <property type="entry name" value="Glycosyltransf_2"/>
</dbReference>
<evidence type="ECO:0000313" key="4">
    <source>
        <dbReference type="Proteomes" id="UP000060487"/>
    </source>
</evidence>
<dbReference type="Pfam" id="PF00535">
    <property type="entry name" value="Glycos_transf_2"/>
    <property type="match status" value="1"/>
</dbReference>
<keyword evidence="3" id="KW-0808">Transferase</keyword>
<evidence type="ECO:0000259" key="1">
    <source>
        <dbReference type="Pfam" id="PF00535"/>
    </source>
</evidence>
<comment type="caution">
    <text evidence="3">The sequence shown here is derived from an EMBL/GenBank/DDBJ whole genome shotgun (WGS) entry which is preliminary data.</text>
</comment>
<dbReference type="EMBL" id="LNQR01000022">
    <property type="protein sequence ID" value="KWT92179.1"/>
    <property type="molecule type" value="Genomic_DNA"/>
</dbReference>
<dbReference type="PANTHER" id="PTHR43685">
    <property type="entry name" value="GLYCOSYLTRANSFERASE"/>
    <property type="match status" value="1"/>
</dbReference>
<organism evidence="3 4">
    <name type="scientific">Candidatus Magnetominusculus xianensis</name>
    <dbReference type="NCBI Taxonomy" id="1748249"/>
    <lineage>
        <taxon>Bacteria</taxon>
        <taxon>Pseudomonadati</taxon>
        <taxon>Nitrospirota</taxon>
        <taxon>Nitrospiria</taxon>
        <taxon>Nitrospirales</taxon>
        <taxon>Nitrospiraceae</taxon>
        <taxon>Candidatus Magnetominusculus</taxon>
    </lineage>
</organism>